<proteinExistence type="predicted"/>
<reference evidence="3" key="1">
    <citation type="submission" date="2015-11" db="EMBL/GenBank/DDBJ databases">
        <authorList>
            <person name="Varghese N."/>
        </authorList>
    </citation>
    <scope>NUCLEOTIDE SEQUENCE [LARGE SCALE GENOMIC DNA]</scope>
    <source>
        <strain evidence="3">DSM 45899</strain>
    </source>
</reference>
<dbReference type="PANTHER" id="PTHR30137:SF6">
    <property type="entry name" value="LUCIFERASE-LIKE MONOOXYGENASE"/>
    <property type="match status" value="1"/>
</dbReference>
<dbReference type="InterPro" id="IPR011251">
    <property type="entry name" value="Luciferase-like_dom"/>
</dbReference>
<dbReference type="AlphaFoldDB" id="A0A0S4QKQ5"/>
<dbReference type="PANTHER" id="PTHR30137">
    <property type="entry name" value="LUCIFERASE-LIKE MONOOXYGENASE"/>
    <property type="match status" value="1"/>
</dbReference>
<feature type="domain" description="Luciferase-like" evidence="1">
    <location>
        <begin position="21"/>
        <end position="288"/>
    </location>
</feature>
<dbReference type="Proteomes" id="UP000198802">
    <property type="component" value="Unassembled WGS sequence"/>
</dbReference>
<dbReference type="SUPFAM" id="SSF51679">
    <property type="entry name" value="Bacterial luciferase-like"/>
    <property type="match status" value="1"/>
</dbReference>
<evidence type="ECO:0000313" key="3">
    <source>
        <dbReference type="Proteomes" id="UP000198802"/>
    </source>
</evidence>
<gene>
    <name evidence="2" type="ORF">Ga0074812_106338</name>
</gene>
<dbReference type="Gene3D" id="3.20.20.30">
    <property type="entry name" value="Luciferase-like domain"/>
    <property type="match status" value="1"/>
</dbReference>
<dbReference type="RefSeq" id="WP_091275596.1">
    <property type="nucleotide sequence ID" value="NZ_FAOZ01000006.1"/>
</dbReference>
<dbReference type="Pfam" id="PF00296">
    <property type="entry name" value="Bac_luciferase"/>
    <property type="match status" value="1"/>
</dbReference>
<dbReference type="GO" id="GO:0004497">
    <property type="term" value="F:monooxygenase activity"/>
    <property type="evidence" value="ECO:0007669"/>
    <property type="project" value="UniProtKB-KW"/>
</dbReference>
<dbReference type="GO" id="GO:0005829">
    <property type="term" value="C:cytosol"/>
    <property type="evidence" value="ECO:0007669"/>
    <property type="project" value="TreeGrafter"/>
</dbReference>
<keyword evidence="2" id="KW-0503">Monooxygenase</keyword>
<dbReference type="InterPro" id="IPR050766">
    <property type="entry name" value="Bact_Lucif_Oxidored"/>
</dbReference>
<evidence type="ECO:0000313" key="2">
    <source>
        <dbReference type="EMBL" id="CUU56083.1"/>
    </source>
</evidence>
<dbReference type="GO" id="GO:0016705">
    <property type="term" value="F:oxidoreductase activity, acting on paired donors, with incorporation or reduction of molecular oxygen"/>
    <property type="evidence" value="ECO:0007669"/>
    <property type="project" value="InterPro"/>
</dbReference>
<accession>A0A0S4QKQ5</accession>
<evidence type="ECO:0000259" key="1">
    <source>
        <dbReference type="Pfam" id="PF00296"/>
    </source>
</evidence>
<protein>
    <submittedName>
        <fullName evidence="2">Flavin-dependent oxidoreductase, luciferase family (Includes alkanesulfonate monooxygenase SsuD and methylene tetrahydromethanopterin reductase)</fullName>
    </submittedName>
</protein>
<keyword evidence="3" id="KW-1185">Reference proteome</keyword>
<dbReference type="InterPro" id="IPR036661">
    <property type="entry name" value="Luciferase-like_sf"/>
</dbReference>
<organism evidence="2 3">
    <name type="scientific">Parafrankia irregularis</name>
    <dbReference type="NCBI Taxonomy" id="795642"/>
    <lineage>
        <taxon>Bacteria</taxon>
        <taxon>Bacillati</taxon>
        <taxon>Actinomycetota</taxon>
        <taxon>Actinomycetes</taxon>
        <taxon>Frankiales</taxon>
        <taxon>Frankiaceae</taxon>
        <taxon>Parafrankia</taxon>
    </lineage>
</organism>
<dbReference type="EMBL" id="FAOZ01000006">
    <property type="protein sequence ID" value="CUU56083.1"/>
    <property type="molecule type" value="Genomic_DNA"/>
</dbReference>
<keyword evidence="2" id="KW-0560">Oxidoreductase</keyword>
<sequence>MLTVLRFNFAVPGLDPAALSAAYAAGIEMARHADAHGIDLISLEEHHASGDGWSPAPLLNAAMILGATCRLRVIIQALLVPLYDPPRLAEELAVLDLASGGRLTIVAGLGYRPEEYAALCRDWKTRGRALDEALETLLAVWSGEPFEHEGRQVRLTPVPRRAPSALVWVGGGKPVSARRAARLGLPFCMPRNDPALAAYYTEQLTAHGTSGFVIMPPERTRLTFLADDPDRAWARLGHHFLHEARAYASWQQPGQTSAVRSHADTVDELRAEGVYEVLTPAECVERARAAGPMDTMVLHPLVGGLPPADGWQSLHLYTDKVLPALALTSG</sequence>
<name>A0A0S4QKQ5_9ACTN</name>